<dbReference type="RefSeq" id="WP_006737925.1">
    <property type="nucleotide sequence ID" value="NZ_CABKQA010000004.1"/>
</dbReference>
<evidence type="ECO:0000313" key="5">
    <source>
        <dbReference type="Proteomes" id="UP000501676"/>
    </source>
</evidence>
<dbReference type="Pfam" id="PF00440">
    <property type="entry name" value="TetR_N"/>
    <property type="match status" value="1"/>
</dbReference>
<evidence type="ECO:0000313" key="4">
    <source>
        <dbReference type="EMBL" id="QIH23347.1"/>
    </source>
</evidence>
<evidence type="ECO:0000259" key="3">
    <source>
        <dbReference type="PROSITE" id="PS50977"/>
    </source>
</evidence>
<dbReference type="InterPro" id="IPR009057">
    <property type="entry name" value="Homeodomain-like_sf"/>
</dbReference>
<evidence type="ECO:0000256" key="1">
    <source>
        <dbReference type="ARBA" id="ARBA00023125"/>
    </source>
</evidence>
<reference evidence="4 5" key="1">
    <citation type="submission" date="2020-02" db="EMBL/GenBank/DDBJ databases">
        <title>Complete genome sequences of six Lactobacillus iners strains isolated from the human vagina.</title>
        <authorList>
            <person name="France M.T."/>
            <person name="Rutt L."/>
            <person name="Narina S."/>
            <person name="Arbaugh S."/>
            <person name="Humphrys M.S."/>
            <person name="Ma B."/>
            <person name="Hayward M.R."/>
            <person name="Relman D."/>
            <person name="Kwon D.S."/>
            <person name="Ravel J."/>
        </authorList>
    </citation>
    <scope>NUCLEOTIDE SEQUENCE [LARGE SCALE GENOMIC DNA]</scope>
    <source>
        <strain evidence="4 5">C0210C1</strain>
    </source>
</reference>
<dbReference type="AlphaFoldDB" id="A0A6G7B795"/>
<dbReference type="PROSITE" id="PS50977">
    <property type="entry name" value="HTH_TETR_2"/>
    <property type="match status" value="1"/>
</dbReference>
<feature type="DNA-binding region" description="H-T-H motif" evidence="2">
    <location>
        <begin position="34"/>
        <end position="53"/>
    </location>
</feature>
<dbReference type="EMBL" id="CP049228">
    <property type="protein sequence ID" value="QIH23347.1"/>
    <property type="molecule type" value="Genomic_DNA"/>
</dbReference>
<sequence length="174" mass="20610">MVKQTFINLNSAKKQKIEQVMLDEFSNYALNQANVARIVKEAGIARGAFYTYFDDLEDAYLYVYNKAMLQIHDPIKMDKPEFDADLFYKMAYELVCNIEKSKYKKLLKKHMLVNESLLIHNFQLENQKAIHMDTKTWSAMVLTHETIKLALFDLEHKENYFRKLKQGLDCLRRV</sequence>
<accession>A0A6G7B795</accession>
<dbReference type="InterPro" id="IPR001647">
    <property type="entry name" value="HTH_TetR"/>
</dbReference>
<feature type="domain" description="HTH tetR-type" evidence="3">
    <location>
        <begin position="11"/>
        <end position="71"/>
    </location>
</feature>
<gene>
    <name evidence="4" type="ORF">G6Z83_00770</name>
</gene>
<proteinExistence type="predicted"/>
<organism evidence="4 5">
    <name type="scientific">Lactobacillus iners</name>
    <dbReference type="NCBI Taxonomy" id="147802"/>
    <lineage>
        <taxon>Bacteria</taxon>
        <taxon>Bacillati</taxon>
        <taxon>Bacillota</taxon>
        <taxon>Bacilli</taxon>
        <taxon>Lactobacillales</taxon>
        <taxon>Lactobacillaceae</taxon>
        <taxon>Lactobacillus</taxon>
    </lineage>
</organism>
<protein>
    <submittedName>
        <fullName evidence="4">TetR/AcrR family transcriptional regulator</fullName>
    </submittedName>
</protein>
<evidence type="ECO:0000256" key="2">
    <source>
        <dbReference type="PROSITE-ProRule" id="PRU00335"/>
    </source>
</evidence>
<dbReference type="Proteomes" id="UP000501676">
    <property type="component" value="Chromosome"/>
</dbReference>
<dbReference type="SUPFAM" id="SSF46689">
    <property type="entry name" value="Homeodomain-like"/>
    <property type="match status" value="1"/>
</dbReference>
<keyword evidence="1 2" id="KW-0238">DNA-binding</keyword>
<name>A0A6G7B795_9LACO</name>
<dbReference type="GO" id="GO:0003677">
    <property type="term" value="F:DNA binding"/>
    <property type="evidence" value="ECO:0007669"/>
    <property type="project" value="UniProtKB-UniRule"/>
</dbReference>
<dbReference type="Gene3D" id="1.10.357.10">
    <property type="entry name" value="Tetracycline Repressor, domain 2"/>
    <property type="match status" value="1"/>
</dbReference>